<dbReference type="PROSITE" id="PS51228">
    <property type="entry name" value="ACB_2"/>
    <property type="match status" value="1"/>
</dbReference>
<dbReference type="PRINTS" id="PR00689">
    <property type="entry name" value="ACOABINDINGP"/>
</dbReference>
<sequence>MPLSVQEKFDKAVAYVKNLPEDGPYQPDQDTKLKYYANFKQGTEGDVNIAKPGVFSPVARVKWSAWEGVKGRSKEDAQKEYVKLLVEV</sequence>
<accession>A0A0C9U1R8</accession>
<gene>
    <name evidence="4" type="ORF">PAXINDRAFT_81116</name>
</gene>
<dbReference type="GO" id="GO:0000062">
    <property type="term" value="F:fatty-acyl-CoA binding"/>
    <property type="evidence" value="ECO:0007669"/>
    <property type="project" value="InterPro"/>
</dbReference>
<evidence type="ECO:0000259" key="3">
    <source>
        <dbReference type="PROSITE" id="PS51228"/>
    </source>
</evidence>
<dbReference type="SUPFAM" id="SSF47027">
    <property type="entry name" value="Acyl-CoA binding protein"/>
    <property type="match status" value="1"/>
</dbReference>
<dbReference type="EMBL" id="KN819352">
    <property type="protein sequence ID" value="KIJ13381.1"/>
    <property type="molecule type" value="Genomic_DNA"/>
</dbReference>
<name>A0A0C9U1R8_PAXIN</name>
<reference evidence="4 5" key="1">
    <citation type="submission" date="2014-06" db="EMBL/GenBank/DDBJ databases">
        <authorList>
            <consortium name="DOE Joint Genome Institute"/>
            <person name="Kuo A."/>
            <person name="Kohler A."/>
            <person name="Nagy L.G."/>
            <person name="Floudas D."/>
            <person name="Copeland A."/>
            <person name="Barry K.W."/>
            <person name="Cichocki N."/>
            <person name="Veneault-Fourrey C."/>
            <person name="LaButti K."/>
            <person name="Lindquist E.A."/>
            <person name="Lipzen A."/>
            <person name="Lundell T."/>
            <person name="Morin E."/>
            <person name="Murat C."/>
            <person name="Sun H."/>
            <person name="Tunlid A."/>
            <person name="Henrissat B."/>
            <person name="Grigoriev I.V."/>
            <person name="Hibbett D.S."/>
            <person name="Martin F."/>
            <person name="Nordberg H.P."/>
            <person name="Cantor M.N."/>
            <person name="Hua S.X."/>
        </authorList>
    </citation>
    <scope>NUCLEOTIDE SEQUENCE [LARGE SCALE GENOMIC DNA]</scope>
    <source>
        <strain evidence="4 5">ATCC 200175</strain>
    </source>
</reference>
<dbReference type="AlphaFoldDB" id="A0A0C9U1R8"/>
<dbReference type="Proteomes" id="UP000053647">
    <property type="component" value="Unassembled WGS sequence"/>
</dbReference>
<dbReference type="HOGENOM" id="CLU_118853_1_0_1"/>
<dbReference type="InterPro" id="IPR014352">
    <property type="entry name" value="FERM/acyl-CoA-bd_prot_sf"/>
</dbReference>
<proteinExistence type="inferred from homology"/>
<dbReference type="Gene3D" id="1.20.80.10">
    <property type="match status" value="1"/>
</dbReference>
<dbReference type="PANTHER" id="PTHR23310">
    <property type="entry name" value="ACYL-COA-BINDING PROTEIN, ACBP"/>
    <property type="match status" value="1"/>
</dbReference>
<dbReference type="FunFam" id="1.20.80.10:FF:000010">
    <property type="entry name" value="Acyl-CoA-binding domain-containing protein 5"/>
    <property type="match status" value="1"/>
</dbReference>
<dbReference type="GO" id="GO:0006631">
    <property type="term" value="P:fatty acid metabolic process"/>
    <property type="evidence" value="ECO:0007669"/>
    <property type="project" value="TreeGrafter"/>
</dbReference>
<dbReference type="InterPro" id="IPR035984">
    <property type="entry name" value="Acyl-CoA-binding_sf"/>
</dbReference>
<evidence type="ECO:0000256" key="1">
    <source>
        <dbReference type="ARBA" id="ARBA00005567"/>
    </source>
</evidence>
<evidence type="ECO:0000313" key="4">
    <source>
        <dbReference type="EMBL" id="KIJ13381.1"/>
    </source>
</evidence>
<comment type="similarity">
    <text evidence="1">Belongs to the ACBP family.</text>
</comment>
<evidence type="ECO:0000313" key="5">
    <source>
        <dbReference type="Proteomes" id="UP000053647"/>
    </source>
</evidence>
<keyword evidence="2" id="KW-0446">Lipid-binding</keyword>
<dbReference type="PANTHER" id="PTHR23310:SF62">
    <property type="entry name" value="ACYL-COA BINDING PROTEIN 1, ISOFORM A"/>
    <property type="match status" value="1"/>
</dbReference>
<feature type="domain" description="ACB" evidence="3">
    <location>
        <begin position="5"/>
        <end position="88"/>
    </location>
</feature>
<reference evidence="5" key="2">
    <citation type="submission" date="2015-01" db="EMBL/GenBank/DDBJ databases">
        <title>Evolutionary Origins and Diversification of the Mycorrhizal Mutualists.</title>
        <authorList>
            <consortium name="DOE Joint Genome Institute"/>
            <consortium name="Mycorrhizal Genomics Consortium"/>
            <person name="Kohler A."/>
            <person name="Kuo A."/>
            <person name="Nagy L.G."/>
            <person name="Floudas D."/>
            <person name="Copeland A."/>
            <person name="Barry K.W."/>
            <person name="Cichocki N."/>
            <person name="Veneault-Fourrey C."/>
            <person name="LaButti K."/>
            <person name="Lindquist E.A."/>
            <person name="Lipzen A."/>
            <person name="Lundell T."/>
            <person name="Morin E."/>
            <person name="Murat C."/>
            <person name="Riley R."/>
            <person name="Ohm R."/>
            <person name="Sun H."/>
            <person name="Tunlid A."/>
            <person name="Henrissat B."/>
            <person name="Grigoriev I.V."/>
            <person name="Hibbett D.S."/>
            <person name="Martin F."/>
        </authorList>
    </citation>
    <scope>NUCLEOTIDE SEQUENCE [LARGE SCALE GENOMIC DNA]</scope>
    <source>
        <strain evidence="5">ATCC 200175</strain>
    </source>
</reference>
<dbReference type="OrthoDB" id="346910at2759"/>
<dbReference type="Pfam" id="PF00887">
    <property type="entry name" value="ACBP"/>
    <property type="match status" value="1"/>
</dbReference>
<protein>
    <recommendedName>
        <fullName evidence="3">ACB domain-containing protein</fullName>
    </recommendedName>
</protein>
<keyword evidence="5" id="KW-1185">Reference proteome</keyword>
<evidence type="ECO:0000256" key="2">
    <source>
        <dbReference type="ARBA" id="ARBA00023121"/>
    </source>
</evidence>
<organism evidence="4 5">
    <name type="scientific">Paxillus involutus ATCC 200175</name>
    <dbReference type="NCBI Taxonomy" id="664439"/>
    <lineage>
        <taxon>Eukaryota</taxon>
        <taxon>Fungi</taxon>
        <taxon>Dikarya</taxon>
        <taxon>Basidiomycota</taxon>
        <taxon>Agaricomycotina</taxon>
        <taxon>Agaricomycetes</taxon>
        <taxon>Agaricomycetidae</taxon>
        <taxon>Boletales</taxon>
        <taxon>Paxilineae</taxon>
        <taxon>Paxillaceae</taxon>
        <taxon>Paxillus</taxon>
    </lineage>
</organism>
<dbReference type="InterPro" id="IPR000582">
    <property type="entry name" value="Acyl-CoA-binding_protein"/>
</dbReference>